<dbReference type="GO" id="GO:0016538">
    <property type="term" value="F:cyclin-dependent protein serine/threonine kinase regulator activity"/>
    <property type="evidence" value="ECO:0007669"/>
    <property type="project" value="TreeGrafter"/>
</dbReference>
<evidence type="ECO:0000256" key="1">
    <source>
        <dbReference type="SAM" id="MobiDB-lite"/>
    </source>
</evidence>
<dbReference type="Gene3D" id="1.10.472.10">
    <property type="entry name" value="Cyclin-like"/>
    <property type="match status" value="1"/>
</dbReference>
<dbReference type="GO" id="GO:0005634">
    <property type="term" value="C:nucleus"/>
    <property type="evidence" value="ECO:0007669"/>
    <property type="project" value="TreeGrafter"/>
</dbReference>
<dbReference type="GO" id="GO:0000307">
    <property type="term" value="C:cyclin-dependent protein kinase holoenzyme complex"/>
    <property type="evidence" value="ECO:0007669"/>
    <property type="project" value="TreeGrafter"/>
</dbReference>
<evidence type="ECO:0000313" key="3">
    <source>
        <dbReference type="Proteomes" id="UP000007797"/>
    </source>
</evidence>
<feature type="compositionally biased region" description="Low complexity" evidence="1">
    <location>
        <begin position="191"/>
        <end position="204"/>
    </location>
</feature>
<dbReference type="InterPro" id="IPR013922">
    <property type="entry name" value="Cyclin_PHO80-like"/>
</dbReference>
<dbReference type="RefSeq" id="XP_004358186.1">
    <property type="nucleotide sequence ID" value="XM_004358129.1"/>
</dbReference>
<feature type="compositionally biased region" description="Low complexity" evidence="1">
    <location>
        <begin position="45"/>
        <end position="65"/>
    </location>
</feature>
<dbReference type="OrthoDB" id="1060854at2759"/>
<proteinExistence type="predicted"/>
<dbReference type="GeneID" id="14871837"/>
<feature type="compositionally biased region" description="Polar residues" evidence="1">
    <location>
        <begin position="208"/>
        <end position="223"/>
    </location>
</feature>
<dbReference type="EMBL" id="GL883013">
    <property type="protein sequence ID" value="EGG19840.1"/>
    <property type="molecule type" value="Genomic_DNA"/>
</dbReference>
<name>F4PX37_CACFS</name>
<evidence type="ECO:0000313" key="2">
    <source>
        <dbReference type="EMBL" id="EGG19840.1"/>
    </source>
</evidence>
<gene>
    <name evidence="2" type="ORF">DFA_06942</name>
</gene>
<dbReference type="Proteomes" id="UP000007797">
    <property type="component" value="Unassembled WGS sequence"/>
</dbReference>
<dbReference type="GO" id="GO:0019901">
    <property type="term" value="F:protein kinase binding"/>
    <property type="evidence" value="ECO:0007669"/>
    <property type="project" value="InterPro"/>
</dbReference>
<dbReference type="Pfam" id="PF08613">
    <property type="entry name" value="Cyclin"/>
    <property type="match status" value="1"/>
</dbReference>
<feature type="region of interest" description="Disordered" evidence="1">
    <location>
        <begin position="183"/>
        <end position="223"/>
    </location>
</feature>
<accession>F4PX37</accession>
<sequence length="223" mass="24959">MTISTPLLLPVSLFDILKTVHPTKEYHNAVESEILLDSTMATRLTSKPTNNSTHPTTSSPPSRSETISKDSSNTRHVHPNVLSLRSSISTVSPKNVISLILITTLVISTKYLDDIFYNNEFYSQVGGINLKEMNKLELDFLNLVKFNAVCDDQVFAEYSNCIQETKNRFTAYRMPQLIRVPVGNITPPASNSPRRNNSPYYPRRGSCDQGSFRSQQTNDSIAA</sequence>
<feature type="region of interest" description="Disordered" evidence="1">
    <location>
        <begin position="44"/>
        <end position="75"/>
    </location>
</feature>
<organism evidence="2 3">
    <name type="scientific">Cavenderia fasciculata</name>
    <name type="common">Slime mold</name>
    <name type="synonym">Dictyostelium fasciculatum</name>
    <dbReference type="NCBI Taxonomy" id="261658"/>
    <lineage>
        <taxon>Eukaryota</taxon>
        <taxon>Amoebozoa</taxon>
        <taxon>Evosea</taxon>
        <taxon>Eumycetozoa</taxon>
        <taxon>Dictyostelia</taxon>
        <taxon>Acytosteliales</taxon>
        <taxon>Cavenderiaceae</taxon>
        <taxon>Cavenderia</taxon>
    </lineage>
</organism>
<keyword evidence="3" id="KW-1185">Reference proteome</keyword>
<dbReference type="AlphaFoldDB" id="F4PX37"/>
<dbReference type="STRING" id="1054147.F4PX37"/>
<dbReference type="KEGG" id="dfa:DFA_06942"/>
<protein>
    <submittedName>
        <fullName evidence="2">Cyclin-related 2 family protein</fullName>
    </submittedName>
</protein>
<dbReference type="PANTHER" id="PTHR15615">
    <property type="match status" value="1"/>
</dbReference>
<dbReference type="PANTHER" id="PTHR15615:SF106">
    <property type="entry name" value="CYCLIN-LIKE DOMAIN-CONTAINING PROTEIN-RELATED"/>
    <property type="match status" value="1"/>
</dbReference>
<reference evidence="3" key="1">
    <citation type="journal article" date="2011" name="Genome Res.">
        <title>Phylogeny-wide analysis of social amoeba genomes highlights ancient origins for complex intercellular communication.</title>
        <authorList>
            <person name="Heidel A.J."/>
            <person name="Lawal H.M."/>
            <person name="Felder M."/>
            <person name="Schilde C."/>
            <person name="Helps N.R."/>
            <person name="Tunggal B."/>
            <person name="Rivero F."/>
            <person name="John U."/>
            <person name="Schleicher M."/>
            <person name="Eichinger L."/>
            <person name="Platzer M."/>
            <person name="Noegel A.A."/>
            <person name="Schaap P."/>
            <person name="Gloeckner G."/>
        </authorList>
    </citation>
    <scope>NUCLEOTIDE SEQUENCE [LARGE SCALE GENOMIC DNA]</scope>
    <source>
        <strain evidence="3">SH3</strain>
    </source>
</reference>